<evidence type="ECO:0000256" key="7">
    <source>
        <dbReference type="ARBA" id="ARBA00022764"/>
    </source>
</evidence>
<dbReference type="STRING" id="651182.TOL2_C03460"/>
<evidence type="ECO:0000256" key="2">
    <source>
        <dbReference type="ARBA" id="ARBA00007615"/>
    </source>
</evidence>
<keyword evidence="6 10" id="KW-0732">Signal</keyword>
<dbReference type="PANTHER" id="PTHR35869:SF1">
    <property type="entry name" value="OUTER-MEMBRANE LIPOPROTEIN CARRIER PROTEIN"/>
    <property type="match status" value="1"/>
</dbReference>
<dbReference type="HOGENOM" id="CLU_087560_2_0_7"/>
<keyword evidence="11" id="KW-0449">Lipoprotein</keyword>
<dbReference type="AlphaFoldDB" id="K0NCH0"/>
<dbReference type="KEGG" id="dto:TOL2_C03460"/>
<dbReference type="Proteomes" id="UP000007347">
    <property type="component" value="Chromosome"/>
</dbReference>
<evidence type="ECO:0000256" key="9">
    <source>
        <dbReference type="ARBA" id="ARBA00023186"/>
    </source>
</evidence>
<dbReference type="PANTHER" id="PTHR35869">
    <property type="entry name" value="OUTER-MEMBRANE LIPOPROTEIN CARRIER PROTEIN"/>
    <property type="match status" value="1"/>
</dbReference>
<name>K0NCH0_DESTT</name>
<organism evidence="11 12">
    <name type="scientific">Desulfobacula toluolica (strain DSM 7467 / Tol2)</name>
    <dbReference type="NCBI Taxonomy" id="651182"/>
    <lineage>
        <taxon>Bacteria</taxon>
        <taxon>Pseudomonadati</taxon>
        <taxon>Thermodesulfobacteriota</taxon>
        <taxon>Desulfobacteria</taxon>
        <taxon>Desulfobacterales</taxon>
        <taxon>Desulfobacteraceae</taxon>
        <taxon>Desulfobacula</taxon>
    </lineage>
</organism>
<comment type="similarity">
    <text evidence="2">Belongs to the LolA family.</text>
</comment>
<feature type="chain" id="PRO_5003837464" description="Outer-membrane lipoprotein carrier protein" evidence="10">
    <location>
        <begin position="22"/>
        <end position="220"/>
    </location>
</feature>
<sequence length="220" mass="25175">MCRIVFPVILVWSVVFSTVCASYANTGTDKLKEDILDAIEKKYTGKSFEASFTQSVTLVAIDNTQKASGKASFSHPGKMRWEYLEPERHEIITNGRSLWIYRPELNQVMQSDTASFFKPGSGGDFLSDISLVRKNYIISIKAVTAEYVEIKLISKQETHNFSSIVIRISQKNSEIERVFSYNTYDDTNTLFEFTDIQFKEIDPAIFEFKPPEKSDIIEMD</sequence>
<evidence type="ECO:0000256" key="1">
    <source>
        <dbReference type="ARBA" id="ARBA00004418"/>
    </source>
</evidence>
<dbReference type="InterPro" id="IPR018323">
    <property type="entry name" value="OM_lipoprot_carrier_LolA_Pbac"/>
</dbReference>
<evidence type="ECO:0000256" key="4">
    <source>
        <dbReference type="ARBA" id="ARBA00014035"/>
    </source>
</evidence>
<keyword evidence="7" id="KW-0574">Periplasm</keyword>
<dbReference type="Gene3D" id="2.50.20.10">
    <property type="entry name" value="Lipoprotein localisation LolA/LolB/LppX"/>
    <property type="match status" value="1"/>
</dbReference>
<dbReference type="NCBIfam" id="TIGR00547">
    <property type="entry name" value="lolA"/>
    <property type="match status" value="1"/>
</dbReference>
<feature type="signal peptide" evidence="10">
    <location>
        <begin position="1"/>
        <end position="21"/>
    </location>
</feature>
<evidence type="ECO:0000313" key="11">
    <source>
        <dbReference type="EMBL" id="CCK78516.1"/>
    </source>
</evidence>
<evidence type="ECO:0000256" key="6">
    <source>
        <dbReference type="ARBA" id="ARBA00022729"/>
    </source>
</evidence>
<dbReference type="SUPFAM" id="SSF89392">
    <property type="entry name" value="Prokaryotic lipoproteins and lipoprotein localization factors"/>
    <property type="match status" value="1"/>
</dbReference>
<dbReference type="CDD" id="cd16325">
    <property type="entry name" value="LolA"/>
    <property type="match status" value="1"/>
</dbReference>
<comment type="subcellular location">
    <subcellularLocation>
        <location evidence="1">Periplasm</location>
    </subcellularLocation>
</comment>
<accession>K0NCH0</accession>
<reference evidence="11 12" key="1">
    <citation type="journal article" date="2013" name="Environ. Microbiol.">
        <title>Complete genome, catabolic sub-proteomes and key-metabolites of Desulfobacula toluolica Tol2, a marine, aromatic compound-degrading, sulfate-reducing bacterium.</title>
        <authorList>
            <person name="Wohlbrand L."/>
            <person name="Jacob J.H."/>
            <person name="Kube M."/>
            <person name="Mussmann M."/>
            <person name="Jarling R."/>
            <person name="Beck A."/>
            <person name="Amann R."/>
            <person name="Wilkes H."/>
            <person name="Reinhardt R."/>
            <person name="Rabus R."/>
        </authorList>
    </citation>
    <scope>NUCLEOTIDE SEQUENCE [LARGE SCALE GENOMIC DNA]</scope>
    <source>
        <strain evidence="12">DSM 7467 / Tol2</strain>
    </source>
</reference>
<dbReference type="InterPro" id="IPR029046">
    <property type="entry name" value="LolA/LolB/LppX"/>
</dbReference>
<keyword evidence="5" id="KW-0813">Transport</keyword>
<proteinExistence type="inferred from homology"/>
<keyword evidence="9" id="KW-0143">Chaperone</keyword>
<keyword evidence="8" id="KW-0653">Protein transport</keyword>
<gene>
    <name evidence="11" type="primary">lolA</name>
    <name evidence="11" type="ordered locus">TOL2_C03460</name>
</gene>
<keyword evidence="12" id="KW-1185">Reference proteome</keyword>
<evidence type="ECO:0000256" key="10">
    <source>
        <dbReference type="SAM" id="SignalP"/>
    </source>
</evidence>
<dbReference type="EMBL" id="FO203503">
    <property type="protein sequence ID" value="CCK78516.1"/>
    <property type="molecule type" value="Genomic_DNA"/>
</dbReference>
<evidence type="ECO:0000256" key="3">
    <source>
        <dbReference type="ARBA" id="ARBA00011245"/>
    </source>
</evidence>
<comment type="subunit">
    <text evidence="3">Monomer.</text>
</comment>
<protein>
    <recommendedName>
        <fullName evidence="4">Outer-membrane lipoprotein carrier protein</fullName>
    </recommendedName>
</protein>
<dbReference type="GO" id="GO:0042597">
    <property type="term" value="C:periplasmic space"/>
    <property type="evidence" value="ECO:0007669"/>
    <property type="project" value="UniProtKB-SubCell"/>
</dbReference>
<dbReference type="Pfam" id="PF03548">
    <property type="entry name" value="LolA"/>
    <property type="match status" value="1"/>
</dbReference>
<dbReference type="GO" id="GO:0042953">
    <property type="term" value="P:lipoprotein transport"/>
    <property type="evidence" value="ECO:0007669"/>
    <property type="project" value="InterPro"/>
</dbReference>
<dbReference type="InterPro" id="IPR004564">
    <property type="entry name" value="OM_lipoprot_carrier_LolA-like"/>
</dbReference>
<evidence type="ECO:0000313" key="12">
    <source>
        <dbReference type="Proteomes" id="UP000007347"/>
    </source>
</evidence>
<evidence type="ECO:0000256" key="5">
    <source>
        <dbReference type="ARBA" id="ARBA00022448"/>
    </source>
</evidence>
<evidence type="ECO:0000256" key="8">
    <source>
        <dbReference type="ARBA" id="ARBA00022927"/>
    </source>
</evidence>